<dbReference type="SUPFAM" id="SSF103473">
    <property type="entry name" value="MFS general substrate transporter"/>
    <property type="match status" value="1"/>
</dbReference>
<evidence type="ECO:0000256" key="3">
    <source>
        <dbReference type="ARBA" id="ARBA00022692"/>
    </source>
</evidence>
<dbReference type="PANTHER" id="PTHR42718:SF9">
    <property type="entry name" value="MAJOR FACILITATOR SUPERFAMILY MULTIDRUG TRANSPORTER MFSC"/>
    <property type="match status" value="1"/>
</dbReference>
<keyword evidence="4 6" id="KW-1133">Transmembrane helix</keyword>
<feature type="transmembrane region" description="Helical" evidence="6">
    <location>
        <begin position="138"/>
        <end position="161"/>
    </location>
</feature>
<gene>
    <name evidence="8" type="ORF">AWH48_17740</name>
</gene>
<evidence type="ECO:0000259" key="7">
    <source>
        <dbReference type="PROSITE" id="PS50850"/>
    </source>
</evidence>
<evidence type="ECO:0000256" key="1">
    <source>
        <dbReference type="ARBA" id="ARBA00004651"/>
    </source>
</evidence>
<protein>
    <recommendedName>
        <fullName evidence="7">Major facilitator superfamily (MFS) profile domain-containing protein</fullName>
    </recommendedName>
</protein>
<dbReference type="RefSeq" id="WP_018393545.1">
    <property type="nucleotide sequence ID" value="NZ_LQWZ01000009.1"/>
</dbReference>
<dbReference type="GO" id="GO:0005886">
    <property type="term" value="C:plasma membrane"/>
    <property type="evidence" value="ECO:0007669"/>
    <property type="project" value="UniProtKB-SubCell"/>
</dbReference>
<feature type="transmembrane region" description="Helical" evidence="6">
    <location>
        <begin position="297"/>
        <end position="320"/>
    </location>
</feature>
<dbReference type="PROSITE" id="PS50850">
    <property type="entry name" value="MFS"/>
    <property type="match status" value="1"/>
</dbReference>
<sequence>MIKIAKLKKHSVLFAILVGAFSLVLTNSAFNILLPSFIQMYGISTAFGGWIITLYLLAMTITMPLTASIVDRLGKKKTYILGISLYGLFSMIGGLFYQYVQIILLVRFMHGIAAGLMIPLSLVLLFDIYSKDVRGKVTGIWGMLLTIAPAIGPAFGGIMIQFGELKYLFWINVPFALLSFILCCRQIKLDQPAHKKTIRLKSILLMVLGIGGLSLGIQLYSNPTFPRWLICVLLFLGLVILIRFIQKENGQKEPLIRCKLLRNPIYAITVIMSAIQASVMFGVIFVIPLMLQEVFHLSPSITGAMFIPAAICTSLFVWIGGNLMDSGKSLHFIAYGIGLVAISVLLFAFVPKETSLLVIVFLMAVRGSGIGLSNMTVTTIGLNSLTDDDLHEGSALSNTIKRLASSFAVMLLTGYYDIRWQMISRTGESAQYAKWMALKEECIILGCFMLVTLPLALFLNRRKLDVGVENGK</sequence>
<dbReference type="InterPro" id="IPR036259">
    <property type="entry name" value="MFS_trans_sf"/>
</dbReference>
<evidence type="ECO:0000256" key="5">
    <source>
        <dbReference type="ARBA" id="ARBA00023136"/>
    </source>
</evidence>
<dbReference type="AlphaFoldDB" id="A0A177KYE0"/>
<dbReference type="PRINTS" id="PR01036">
    <property type="entry name" value="TCRTETB"/>
</dbReference>
<reference evidence="8 9" key="1">
    <citation type="submission" date="2016-01" db="EMBL/GenBank/DDBJ databases">
        <title>Investigation of taxonomic status of Bacillus aminovorans.</title>
        <authorList>
            <person name="Verma A."/>
            <person name="Pal Y."/>
            <person name="Krishnamurthi S."/>
        </authorList>
    </citation>
    <scope>NUCLEOTIDE SEQUENCE [LARGE SCALE GENOMIC DNA]</scope>
    <source>
        <strain evidence="8 9">DSM 4337</strain>
    </source>
</reference>
<evidence type="ECO:0000256" key="2">
    <source>
        <dbReference type="ARBA" id="ARBA00022448"/>
    </source>
</evidence>
<feature type="transmembrane region" description="Helical" evidence="6">
    <location>
        <begin position="12"/>
        <end position="34"/>
    </location>
</feature>
<feature type="transmembrane region" description="Helical" evidence="6">
    <location>
        <begin position="227"/>
        <end position="245"/>
    </location>
</feature>
<keyword evidence="2" id="KW-0813">Transport</keyword>
<evidence type="ECO:0000313" key="9">
    <source>
        <dbReference type="Proteomes" id="UP000077271"/>
    </source>
</evidence>
<feature type="transmembrane region" description="Helical" evidence="6">
    <location>
        <begin position="79"/>
        <end position="99"/>
    </location>
</feature>
<dbReference type="Gene3D" id="1.20.1250.20">
    <property type="entry name" value="MFS general substrate transporter like domains"/>
    <property type="match status" value="1"/>
</dbReference>
<keyword evidence="5 6" id="KW-0472">Membrane</keyword>
<proteinExistence type="predicted"/>
<comment type="subcellular location">
    <subcellularLocation>
        <location evidence="1">Cell membrane</location>
        <topology evidence="1">Multi-pass membrane protein</topology>
    </subcellularLocation>
</comment>
<keyword evidence="3 6" id="KW-0812">Transmembrane</keyword>
<dbReference type="GO" id="GO:0022857">
    <property type="term" value="F:transmembrane transporter activity"/>
    <property type="evidence" value="ECO:0007669"/>
    <property type="project" value="InterPro"/>
</dbReference>
<feature type="transmembrane region" description="Helical" evidence="6">
    <location>
        <begin position="167"/>
        <end position="183"/>
    </location>
</feature>
<feature type="transmembrane region" description="Helical" evidence="6">
    <location>
        <begin position="443"/>
        <end position="460"/>
    </location>
</feature>
<dbReference type="OrthoDB" id="102502at2"/>
<dbReference type="InterPro" id="IPR011701">
    <property type="entry name" value="MFS"/>
</dbReference>
<feature type="transmembrane region" description="Helical" evidence="6">
    <location>
        <begin position="265"/>
        <end position="291"/>
    </location>
</feature>
<dbReference type="PANTHER" id="PTHR42718">
    <property type="entry name" value="MAJOR FACILITATOR SUPERFAMILY MULTIDRUG TRANSPORTER MFSC"/>
    <property type="match status" value="1"/>
</dbReference>
<evidence type="ECO:0000256" key="6">
    <source>
        <dbReference type="SAM" id="Phobius"/>
    </source>
</evidence>
<evidence type="ECO:0000256" key="4">
    <source>
        <dbReference type="ARBA" id="ARBA00022989"/>
    </source>
</evidence>
<evidence type="ECO:0000313" key="8">
    <source>
        <dbReference type="EMBL" id="OAH58428.1"/>
    </source>
</evidence>
<dbReference type="InterPro" id="IPR020846">
    <property type="entry name" value="MFS_dom"/>
</dbReference>
<feature type="domain" description="Major facilitator superfamily (MFS) profile" evidence="7">
    <location>
        <begin position="12"/>
        <end position="464"/>
    </location>
</feature>
<accession>A0A177KYE0</accession>
<feature type="transmembrane region" description="Helical" evidence="6">
    <location>
        <begin position="105"/>
        <end position="126"/>
    </location>
</feature>
<organism evidence="8 9">
    <name type="scientific">Domibacillus aminovorans</name>
    <dbReference type="NCBI Taxonomy" id="29332"/>
    <lineage>
        <taxon>Bacteria</taxon>
        <taxon>Bacillati</taxon>
        <taxon>Bacillota</taxon>
        <taxon>Bacilli</taxon>
        <taxon>Bacillales</taxon>
        <taxon>Bacillaceae</taxon>
        <taxon>Domibacillus</taxon>
    </lineage>
</organism>
<dbReference type="EMBL" id="LQWZ01000009">
    <property type="protein sequence ID" value="OAH58428.1"/>
    <property type="molecule type" value="Genomic_DNA"/>
</dbReference>
<feature type="transmembrane region" description="Helical" evidence="6">
    <location>
        <begin position="356"/>
        <end position="382"/>
    </location>
</feature>
<name>A0A177KYE0_9BACI</name>
<feature type="transmembrane region" description="Helical" evidence="6">
    <location>
        <begin position="332"/>
        <end position="350"/>
    </location>
</feature>
<comment type="caution">
    <text evidence="8">The sequence shown here is derived from an EMBL/GenBank/DDBJ whole genome shotgun (WGS) entry which is preliminary data.</text>
</comment>
<feature type="transmembrane region" description="Helical" evidence="6">
    <location>
        <begin position="203"/>
        <end position="221"/>
    </location>
</feature>
<dbReference type="Gene3D" id="1.20.1720.10">
    <property type="entry name" value="Multidrug resistance protein D"/>
    <property type="match status" value="1"/>
</dbReference>
<dbReference type="Proteomes" id="UP000077271">
    <property type="component" value="Unassembled WGS sequence"/>
</dbReference>
<dbReference type="Pfam" id="PF07690">
    <property type="entry name" value="MFS_1"/>
    <property type="match status" value="1"/>
</dbReference>